<evidence type="ECO:0000256" key="2">
    <source>
        <dbReference type="ARBA" id="ARBA00023125"/>
    </source>
</evidence>
<dbReference type="Gene3D" id="1.10.357.10">
    <property type="entry name" value="Tetracycline Repressor, domain 2"/>
    <property type="match status" value="1"/>
</dbReference>
<dbReference type="Proteomes" id="UP001418637">
    <property type="component" value="Unassembled WGS sequence"/>
</dbReference>
<dbReference type="InterPro" id="IPR001647">
    <property type="entry name" value="HTH_TetR"/>
</dbReference>
<proteinExistence type="predicted"/>
<dbReference type="SUPFAM" id="SSF48498">
    <property type="entry name" value="Tetracyclin repressor-like, C-terminal domain"/>
    <property type="match status" value="1"/>
</dbReference>
<keyword evidence="3" id="KW-0804">Transcription</keyword>
<organism evidence="6 7">
    <name type="scientific">Hohaiivirga grylli</name>
    <dbReference type="NCBI Taxonomy" id="3133970"/>
    <lineage>
        <taxon>Bacteria</taxon>
        <taxon>Pseudomonadati</taxon>
        <taxon>Pseudomonadota</taxon>
        <taxon>Alphaproteobacteria</taxon>
        <taxon>Hyphomicrobiales</taxon>
        <taxon>Methylobacteriaceae</taxon>
        <taxon>Hohaiivirga</taxon>
    </lineage>
</organism>
<protein>
    <submittedName>
        <fullName evidence="6">Helix-turn-helix domain-containing protein</fullName>
    </submittedName>
</protein>
<evidence type="ECO:0000256" key="3">
    <source>
        <dbReference type="ARBA" id="ARBA00023163"/>
    </source>
</evidence>
<dbReference type="Pfam" id="PF00440">
    <property type="entry name" value="TetR_N"/>
    <property type="match status" value="1"/>
</dbReference>
<evidence type="ECO:0000256" key="4">
    <source>
        <dbReference type="PROSITE-ProRule" id="PRU00335"/>
    </source>
</evidence>
<dbReference type="PANTHER" id="PTHR47506">
    <property type="entry name" value="TRANSCRIPTIONAL REGULATORY PROTEIN"/>
    <property type="match status" value="1"/>
</dbReference>
<feature type="domain" description="HTH tetR-type" evidence="5">
    <location>
        <begin position="3"/>
        <end position="63"/>
    </location>
</feature>
<keyword evidence="2 4" id="KW-0238">DNA-binding</keyword>
<name>A0ABV0BGV4_9HYPH</name>
<sequence>MTKIKKSEIVDIARKLFQENGYHGASMGDVAMASGLQKGSLYSHFSGKDELANAALELTLCRLTDRYKPTGNWQKDFLESVRVLTEYLKIEKRCIGLHFLYDLNTCADAVHVRQFFKGIKNHLVRILHNGLDADNADQLAEDALTIIEGATIWQIINNNDASMDRAVSMVQMLLAAKIANHGNEEPLSSEAVAILERYGKSKTLATHVECRLAEELAQTNADMISLRGALAGQIEAESCFL</sequence>
<dbReference type="SUPFAM" id="SSF46689">
    <property type="entry name" value="Homeodomain-like"/>
    <property type="match status" value="1"/>
</dbReference>
<feature type="DNA-binding region" description="H-T-H motif" evidence="4">
    <location>
        <begin position="26"/>
        <end position="45"/>
    </location>
</feature>
<evidence type="ECO:0000256" key="1">
    <source>
        <dbReference type="ARBA" id="ARBA00023015"/>
    </source>
</evidence>
<evidence type="ECO:0000313" key="6">
    <source>
        <dbReference type="EMBL" id="MEN3929920.1"/>
    </source>
</evidence>
<dbReference type="EMBL" id="JBBYXI010000001">
    <property type="protein sequence ID" value="MEN3929920.1"/>
    <property type="molecule type" value="Genomic_DNA"/>
</dbReference>
<dbReference type="InterPro" id="IPR036271">
    <property type="entry name" value="Tet_transcr_reg_TetR-rel_C_sf"/>
</dbReference>
<evidence type="ECO:0000313" key="7">
    <source>
        <dbReference type="Proteomes" id="UP001418637"/>
    </source>
</evidence>
<keyword evidence="1" id="KW-0805">Transcription regulation</keyword>
<comment type="caution">
    <text evidence="6">The sequence shown here is derived from an EMBL/GenBank/DDBJ whole genome shotgun (WGS) entry which is preliminary data.</text>
</comment>
<dbReference type="PANTHER" id="PTHR47506:SF3">
    <property type="entry name" value="HTH-TYPE TRANSCRIPTIONAL REGULATOR LMRA"/>
    <property type="match status" value="1"/>
</dbReference>
<evidence type="ECO:0000259" key="5">
    <source>
        <dbReference type="PROSITE" id="PS50977"/>
    </source>
</evidence>
<dbReference type="InterPro" id="IPR009057">
    <property type="entry name" value="Homeodomain-like_sf"/>
</dbReference>
<dbReference type="InterPro" id="IPR023772">
    <property type="entry name" value="DNA-bd_HTH_TetR-type_CS"/>
</dbReference>
<accession>A0ABV0BGV4</accession>
<dbReference type="RefSeq" id="WP_346335896.1">
    <property type="nucleotide sequence ID" value="NZ_JBBYXI010000001.1"/>
</dbReference>
<keyword evidence="7" id="KW-1185">Reference proteome</keyword>
<dbReference type="PROSITE" id="PS01081">
    <property type="entry name" value="HTH_TETR_1"/>
    <property type="match status" value="1"/>
</dbReference>
<gene>
    <name evidence="6" type="ORF">WJT86_02450</name>
</gene>
<dbReference type="PRINTS" id="PR00455">
    <property type="entry name" value="HTHTETR"/>
</dbReference>
<reference evidence="6 7" key="1">
    <citation type="submission" date="2024-04" db="EMBL/GenBank/DDBJ databases">
        <title>A novel species isolated from cricket.</title>
        <authorList>
            <person name="Wang H.-C."/>
        </authorList>
    </citation>
    <scope>NUCLEOTIDE SEQUENCE [LARGE SCALE GENOMIC DNA]</scope>
    <source>
        <strain evidence="6 7">WL0021</strain>
    </source>
</reference>
<dbReference type="PROSITE" id="PS50977">
    <property type="entry name" value="HTH_TETR_2"/>
    <property type="match status" value="1"/>
</dbReference>